<comment type="cofactor">
    <cofactor evidence="3">
        <name>pyridoxal 5'-phosphate</name>
        <dbReference type="ChEBI" id="CHEBI:597326"/>
    </cofactor>
</comment>
<comment type="function">
    <text evidence="2">Pyridoxal 5'-phosphate (PLP)-binding protein, which is involved in PLP homeostasis.</text>
</comment>
<gene>
    <name evidence="6" type="ORF">ENG67_04310</name>
</gene>
<dbReference type="PIRSF" id="PIRSF004848">
    <property type="entry name" value="YBL036c_PLPDEIII"/>
    <property type="match status" value="1"/>
</dbReference>
<evidence type="ECO:0000256" key="2">
    <source>
        <dbReference type="HAMAP-Rule" id="MF_02087"/>
    </source>
</evidence>
<dbReference type="CDD" id="cd00635">
    <property type="entry name" value="PLPDE_III_YBL036c_like"/>
    <property type="match status" value="1"/>
</dbReference>
<dbReference type="InterPro" id="IPR001608">
    <property type="entry name" value="Ala_racemase_N"/>
</dbReference>
<dbReference type="PANTHER" id="PTHR10146">
    <property type="entry name" value="PROLINE SYNTHETASE CO-TRANSCRIBED BACTERIAL HOMOLOG PROTEIN"/>
    <property type="match status" value="1"/>
</dbReference>
<dbReference type="PANTHER" id="PTHR10146:SF14">
    <property type="entry name" value="PYRIDOXAL PHOSPHATE HOMEOSTASIS PROTEIN"/>
    <property type="match status" value="1"/>
</dbReference>
<comment type="caution">
    <text evidence="6">The sequence shown here is derived from an EMBL/GenBank/DDBJ whole genome shotgun (WGS) entry which is preliminary data.</text>
</comment>
<evidence type="ECO:0000256" key="3">
    <source>
        <dbReference type="PIRSR" id="PIRSR004848-1"/>
    </source>
</evidence>
<dbReference type="InterPro" id="IPR029066">
    <property type="entry name" value="PLP-binding_barrel"/>
</dbReference>
<evidence type="ECO:0000256" key="1">
    <source>
        <dbReference type="ARBA" id="ARBA00022898"/>
    </source>
</evidence>
<reference evidence="6" key="1">
    <citation type="journal article" date="2020" name="mSystems">
        <title>Genome- and Community-Level Interaction Insights into Carbon Utilization and Element Cycling Functions of Hydrothermarchaeota in Hydrothermal Sediment.</title>
        <authorList>
            <person name="Zhou Z."/>
            <person name="Liu Y."/>
            <person name="Xu W."/>
            <person name="Pan J."/>
            <person name="Luo Z.H."/>
            <person name="Li M."/>
        </authorList>
    </citation>
    <scope>NUCLEOTIDE SEQUENCE [LARGE SCALE GENOMIC DNA]</scope>
    <source>
        <strain evidence="6">HyVt-237</strain>
    </source>
</reference>
<keyword evidence="1 2" id="KW-0663">Pyridoxal phosphate</keyword>
<evidence type="ECO:0000256" key="4">
    <source>
        <dbReference type="RuleBase" id="RU004514"/>
    </source>
</evidence>
<dbReference type="AlphaFoldDB" id="A0A7C0XAY2"/>
<dbReference type="EMBL" id="DRBW01000170">
    <property type="protein sequence ID" value="HDM90415.1"/>
    <property type="molecule type" value="Genomic_DNA"/>
</dbReference>
<comment type="similarity">
    <text evidence="2 4">Belongs to the pyridoxal phosphate-binding protein YggS/PROSC family.</text>
</comment>
<dbReference type="HAMAP" id="MF_02087">
    <property type="entry name" value="PLP_homeostasis"/>
    <property type="match status" value="1"/>
</dbReference>
<feature type="domain" description="Alanine racemase N-terminal" evidence="5">
    <location>
        <begin position="36"/>
        <end position="222"/>
    </location>
</feature>
<evidence type="ECO:0000313" key="6">
    <source>
        <dbReference type="EMBL" id="HDM90415.1"/>
    </source>
</evidence>
<organism evidence="6">
    <name type="scientific">candidate division WOR-3 bacterium</name>
    <dbReference type="NCBI Taxonomy" id="2052148"/>
    <lineage>
        <taxon>Bacteria</taxon>
        <taxon>Bacteria division WOR-3</taxon>
    </lineage>
</organism>
<dbReference type="GO" id="GO:0030170">
    <property type="term" value="F:pyridoxal phosphate binding"/>
    <property type="evidence" value="ECO:0007669"/>
    <property type="project" value="UniProtKB-UniRule"/>
</dbReference>
<dbReference type="SUPFAM" id="SSF51419">
    <property type="entry name" value="PLP-binding barrel"/>
    <property type="match status" value="1"/>
</dbReference>
<dbReference type="InterPro" id="IPR011078">
    <property type="entry name" value="PyrdxlP_homeostasis"/>
</dbReference>
<sequence length="223" mass="25617">MKIKERLEEVRERVEKAAIAAGRNPEEIRILGATKGVDPERIEEAIKAGLHLFGENRVQEAERKIPQVRGEAEWHMIGHLQRNKVKKAVRLFSMIQSVDSFELAREIDKRVETPIEVLIEVNTSMEPQKHGVKPEETESLVERCLSLEKIKLRGLMTLGPYPPSEKNSRRAFALLRELRNRIQEKFAIELPILSMGMTEDFEWAVMEGATIIRIGRAIFGERN</sequence>
<dbReference type="NCBIfam" id="TIGR00044">
    <property type="entry name" value="YggS family pyridoxal phosphate-dependent enzyme"/>
    <property type="match status" value="1"/>
</dbReference>
<dbReference type="Proteomes" id="UP000885931">
    <property type="component" value="Unassembled WGS sequence"/>
</dbReference>
<name>A0A7C0XAY2_UNCW3</name>
<dbReference type="FunFam" id="3.20.20.10:FF:000018">
    <property type="entry name" value="Pyridoxal phosphate homeostasis protein"/>
    <property type="match status" value="1"/>
</dbReference>
<feature type="modified residue" description="N6-(pyridoxal phosphate)lysine" evidence="2 3">
    <location>
        <position position="35"/>
    </location>
</feature>
<dbReference type="Gene3D" id="3.20.20.10">
    <property type="entry name" value="Alanine racemase"/>
    <property type="match status" value="1"/>
</dbReference>
<protein>
    <recommendedName>
        <fullName evidence="2">Pyridoxal phosphate homeostasis protein</fullName>
        <shortName evidence="2">PLP homeostasis protein</shortName>
    </recommendedName>
</protein>
<proteinExistence type="inferred from homology"/>
<accession>A0A7C0XAY2</accession>
<evidence type="ECO:0000259" key="5">
    <source>
        <dbReference type="Pfam" id="PF01168"/>
    </source>
</evidence>
<dbReference type="Pfam" id="PF01168">
    <property type="entry name" value="Ala_racemase_N"/>
    <property type="match status" value="1"/>
</dbReference>